<evidence type="ECO:0000256" key="6">
    <source>
        <dbReference type="SAM" id="SignalP"/>
    </source>
</evidence>
<evidence type="ECO:0000256" key="5">
    <source>
        <dbReference type="ARBA" id="ARBA00023180"/>
    </source>
</evidence>
<dbReference type="Proteomes" id="UP000504637">
    <property type="component" value="Unplaced"/>
</dbReference>
<evidence type="ECO:0000313" key="8">
    <source>
        <dbReference type="RefSeq" id="XP_033459197.1"/>
    </source>
</evidence>
<protein>
    <submittedName>
        <fullName evidence="8">Alpha/beta-hydrolase</fullName>
    </submittedName>
</protein>
<evidence type="ECO:0000256" key="4">
    <source>
        <dbReference type="ARBA" id="ARBA00022801"/>
    </source>
</evidence>
<reference evidence="8" key="1">
    <citation type="submission" date="2020-01" db="EMBL/GenBank/DDBJ databases">
        <authorList>
            <consortium name="DOE Joint Genome Institute"/>
            <person name="Haridas S."/>
            <person name="Albert R."/>
            <person name="Binder M."/>
            <person name="Bloem J."/>
            <person name="Labutti K."/>
            <person name="Salamov A."/>
            <person name="Andreopoulos B."/>
            <person name="Baker S.E."/>
            <person name="Barry K."/>
            <person name="Bills G."/>
            <person name="Bluhm B.H."/>
            <person name="Cannon C."/>
            <person name="Castanera R."/>
            <person name="Culley D.E."/>
            <person name="Daum C."/>
            <person name="Ezra D."/>
            <person name="Gonzalez J.B."/>
            <person name="Henrissat B."/>
            <person name="Kuo A."/>
            <person name="Liang C."/>
            <person name="Lipzen A."/>
            <person name="Lutzoni F."/>
            <person name="Magnuson J."/>
            <person name="Mondo S."/>
            <person name="Nolan M."/>
            <person name="Ohm R."/>
            <person name="Pangilinan J."/>
            <person name="Park H.-J."/>
            <person name="Ramirez L."/>
            <person name="Alfaro M."/>
            <person name="Sun H."/>
            <person name="Tritt A."/>
            <person name="Yoshinaga Y."/>
            <person name="Zwiers L.-H."/>
            <person name="Turgeon B.G."/>
            <person name="Goodwin S.B."/>
            <person name="Spatafora J.W."/>
            <person name="Crous P.W."/>
            <person name="Grigoriev I.V."/>
        </authorList>
    </citation>
    <scope>NUCLEOTIDE SEQUENCE</scope>
    <source>
        <strain evidence="8">CBS 342.82</strain>
    </source>
</reference>
<dbReference type="AlphaFoldDB" id="A0A6J3M2C5"/>
<evidence type="ECO:0000256" key="2">
    <source>
        <dbReference type="ARBA" id="ARBA00022645"/>
    </source>
</evidence>
<reference evidence="8" key="3">
    <citation type="submission" date="2025-08" db="UniProtKB">
        <authorList>
            <consortium name="RefSeq"/>
        </authorList>
    </citation>
    <scope>IDENTIFICATION</scope>
    <source>
        <strain evidence="8">CBS 342.82</strain>
    </source>
</reference>
<dbReference type="GO" id="GO:0000324">
    <property type="term" value="C:fungal-type vacuole"/>
    <property type="evidence" value="ECO:0007669"/>
    <property type="project" value="TreeGrafter"/>
</dbReference>
<organism evidence="8">
    <name type="scientific">Dissoconium aciculare CBS 342.82</name>
    <dbReference type="NCBI Taxonomy" id="1314786"/>
    <lineage>
        <taxon>Eukaryota</taxon>
        <taxon>Fungi</taxon>
        <taxon>Dikarya</taxon>
        <taxon>Ascomycota</taxon>
        <taxon>Pezizomycotina</taxon>
        <taxon>Dothideomycetes</taxon>
        <taxon>Dothideomycetidae</taxon>
        <taxon>Mycosphaerellales</taxon>
        <taxon>Dissoconiaceae</taxon>
        <taxon>Dissoconium</taxon>
    </lineage>
</organism>
<dbReference type="GeneID" id="54362778"/>
<dbReference type="Pfam" id="PF00450">
    <property type="entry name" value="Peptidase_S10"/>
    <property type="match status" value="1"/>
</dbReference>
<dbReference type="InterPro" id="IPR029058">
    <property type="entry name" value="AB_hydrolase_fold"/>
</dbReference>
<feature type="signal peptide" evidence="6">
    <location>
        <begin position="1"/>
        <end position="23"/>
    </location>
</feature>
<dbReference type="OrthoDB" id="443318at2759"/>
<dbReference type="PROSITE" id="PS00560">
    <property type="entry name" value="CARBOXYPEPT_SER_HIS"/>
    <property type="match status" value="1"/>
</dbReference>
<keyword evidence="4" id="KW-0378">Hydrolase</keyword>
<dbReference type="PRINTS" id="PR00724">
    <property type="entry name" value="CRBOXYPTASEC"/>
</dbReference>
<keyword evidence="2" id="KW-0121">Carboxypeptidase</keyword>
<keyword evidence="5" id="KW-0325">Glycoprotein</keyword>
<dbReference type="RefSeq" id="XP_033459197.1">
    <property type="nucleotide sequence ID" value="XM_033604978.1"/>
</dbReference>
<dbReference type="GO" id="GO:0004185">
    <property type="term" value="F:serine-type carboxypeptidase activity"/>
    <property type="evidence" value="ECO:0007669"/>
    <property type="project" value="InterPro"/>
</dbReference>
<dbReference type="Gene3D" id="3.40.50.1820">
    <property type="entry name" value="alpha/beta hydrolase"/>
    <property type="match status" value="1"/>
</dbReference>
<dbReference type="GO" id="GO:0006508">
    <property type="term" value="P:proteolysis"/>
    <property type="evidence" value="ECO:0007669"/>
    <property type="project" value="UniProtKB-KW"/>
</dbReference>
<proteinExistence type="inferred from homology"/>
<name>A0A6J3M2C5_9PEZI</name>
<dbReference type="SUPFAM" id="SSF53474">
    <property type="entry name" value="alpha/beta-Hydrolases"/>
    <property type="match status" value="1"/>
</dbReference>
<dbReference type="PANTHER" id="PTHR11802:SF404">
    <property type="entry name" value="CARBOXYPEPTIDASE"/>
    <property type="match status" value="1"/>
</dbReference>
<keyword evidence="3" id="KW-0645">Protease</keyword>
<dbReference type="InterPro" id="IPR033124">
    <property type="entry name" value="Ser_caboxypep_his_AS"/>
</dbReference>
<dbReference type="InterPro" id="IPR001563">
    <property type="entry name" value="Peptidase_S10"/>
</dbReference>
<accession>A0A6J3M2C5</accession>
<evidence type="ECO:0000313" key="7">
    <source>
        <dbReference type="Proteomes" id="UP000504637"/>
    </source>
</evidence>
<reference evidence="8" key="2">
    <citation type="submission" date="2020-04" db="EMBL/GenBank/DDBJ databases">
        <authorList>
            <consortium name="NCBI Genome Project"/>
        </authorList>
    </citation>
    <scope>NUCLEOTIDE SEQUENCE</scope>
    <source>
        <strain evidence="8">CBS 342.82</strain>
    </source>
</reference>
<gene>
    <name evidence="8" type="ORF">K489DRAFT_380902</name>
</gene>
<evidence type="ECO:0000256" key="1">
    <source>
        <dbReference type="ARBA" id="ARBA00009431"/>
    </source>
</evidence>
<feature type="chain" id="PRO_5026999183" evidence="6">
    <location>
        <begin position="24"/>
        <end position="735"/>
    </location>
</feature>
<keyword evidence="7" id="KW-1185">Reference proteome</keyword>
<keyword evidence="6" id="KW-0732">Signal</keyword>
<evidence type="ECO:0000256" key="3">
    <source>
        <dbReference type="ARBA" id="ARBA00022670"/>
    </source>
</evidence>
<dbReference type="PANTHER" id="PTHR11802">
    <property type="entry name" value="SERINE PROTEASE FAMILY S10 SERINE CARBOXYPEPTIDASE"/>
    <property type="match status" value="1"/>
</dbReference>
<sequence>MREPWALVTIAFMLASFGQRVCAQSFLSSDFSNVLQSPVDAGVTISYKQPAVGTCTTAYSTQKQYTGYITLPPSALAPIQQNYPINSFFWFIEARQSPETAPLTIWLNGGPGTSSMFGLFNEVGPCEVVQMSDGTYGTRMRSFGWDRASNMLFIDQPNQVGFSYDIAMNASFDLLSSAVFEPSTGPSSRLPSFMYLNGTFGTANSNAKVPYATTANTTEIAAAATWHCLQTWLSTFPQYNPSVRPNSTANDTKLPAGINLFTESYGGRYGPIFATYFDDKNAAIANGTLSQRDTVPVVLQSLGIINGLVDPLIQNRFYPTFAYNNTYGIQMIGLVDQLNGVSNFTNQCAPAIRACRAAGSNDYGDDVKANALCRKATAICNDLTLLAPLHGYDPYDIRQKLRSPDPSAAYQEYLNDASVLSSIGARVNFTESNSYVLQGFYDTGDLSRDDTIDELAGLIARGVRVAFIYGDADFICNWQGGQAVSNALASALSNVSVEGSSNDQSAGTKLAASYAAGFSAAGYADIVVNNTYVGGNVKQFGNLSFSRIYDAGHFVPYYQPETAFQVFARIIYGHDLSTGVAVDLSSFRSSGTSESAHTNTVPSSPPAQTCWVRSWNSSCSTEDTAAMLRGKGVVQHGIYYQDPSSIVLPTATVAAGFPGQPMTTKSATSLSADGTSTQLTGVYTATGTPVASSAAMVRSMPLQWSSSGTFSKWSVTVLLTVMMLGSFSSATLCLL</sequence>
<comment type="similarity">
    <text evidence="1">Belongs to the peptidase S10 family.</text>
</comment>